<accession>A0AAV4YAK4</accession>
<reference evidence="1 2" key="1">
    <citation type="submission" date="2021-06" db="EMBL/GenBank/DDBJ databases">
        <title>Caerostris extrusa draft genome.</title>
        <authorList>
            <person name="Kono N."/>
            <person name="Arakawa K."/>
        </authorList>
    </citation>
    <scope>NUCLEOTIDE SEQUENCE [LARGE SCALE GENOMIC DNA]</scope>
</reference>
<organism evidence="1 2">
    <name type="scientific">Caerostris extrusa</name>
    <name type="common">Bark spider</name>
    <name type="synonym">Caerostris bankana</name>
    <dbReference type="NCBI Taxonomy" id="172846"/>
    <lineage>
        <taxon>Eukaryota</taxon>
        <taxon>Metazoa</taxon>
        <taxon>Ecdysozoa</taxon>
        <taxon>Arthropoda</taxon>
        <taxon>Chelicerata</taxon>
        <taxon>Arachnida</taxon>
        <taxon>Araneae</taxon>
        <taxon>Araneomorphae</taxon>
        <taxon>Entelegynae</taxon>
        <taxon>Araneoidea</taxon>
        <taxon>Araneidae</taxon>
        <taxon>Caerostris</taxon>
    </lineage>
</organism>
<evidence type="ECO:0000313" key="1">
    <source>
        <dbReference type="EMBL" id="GIZ04013.1"/>
    </source>
</evidence>
<evidence type="ECO:0000313" key="2">
    <source>
        <dbReference type="Proteomes" id="UP001054945"/>
    </source>
</evidence>
<dbReference type="Proteomes" id="UP001054945">
    <property type="component" value="Unassembled WGS sequence"/>
</dbReference>
<name>A0AAV4YAK4_CAEEX</name>
<comment type="caution">
    <text evidence="1">The sequence shown here is derived from an EMBL/GenBank/DDBJ whole genome shotgun (WGS) entry which is preliminary data.</text>
</comment>
<proteinExistence type="predicted"/>
<sequence length="79" mass="9214">MVKSRFFNASPDCSCGTIEEDRHHIVFQCPQWADIRQKYFPSNFINLTLLQLLSNKKARKGVEAIMKTKLEKIIETINE</sequence>
<keyword evidence="2" id="KW-1185">Reference proteome</keyword>
<gene>
    <name evidence="1" type="ORF">CEXT_360021</name>
</gene>
<dbReference type="AlphaFoldDB" id="A0AAV4YAK4"/>
<dbReference type="EMBL" id="BPLR01019023">
    <property type="protein sequence ID" value="GIZ04013.1"/>
    <property type="molecule type" value="Genomic_DNA"/>
</dbReference>
<protein>
    <recommendedName>
        <fullName evidence="3">Reverse transcriptase zinc-binding domain-containing protein</fullName>
    </recommendedName>
</protein>
<evidence type="ECO:0008006" key="3">
    <source>
        <dbReference type="Google" id="ProtNLM"/>
    </source>
</evidence>